<dbReference type="EMBL" id="JANAWD010000512">
    <property type="protein sequence ID" value="KAJ3478418.1"/>
    <property type="molecule type" value="Genomic_DNA"/>
</dbReference>
<evidence type="ECO:0000313" key="3">
    <source>
        <dbReference type="Proteomes" id="UP001212997"/>
    </source>
</evidence>
<feature type="region of interest" description="Disordered" evidence="1">
    <location>
        <begin position="240"/>
        <end position="262"/>
    </location>
</feature>
<proteinExistence type="predicted"/>
<feature type="compositionally biased region" description="Acidic residues" evidence="1">
    <location>
        <begin position="138"/>
        <end position="153"/>
    </location>
</feature>
<organism evidence="2 3">
    <name type="scientific">Meripilus lineatus</name>
    <dbReference type="NCBI Taxonomy" id="2056292"/>
    <lineage>
        <taxon>Eukaryota</taxon>
        <taxon>Fungi</taxon>
        <taxon>Dikarya</taxon>
        <taxon>Basidiomycota</taxon>
        <taxon>Agaricomycotina</taxon>
        <taxon>Agaricomycetes</taxon>
        <taxon>Polyporales</taxon>
        <taxon>Meripilaceae</taxon>
        <taxon>Meripilus</taxon>
    </lineage>
</organism>
<gene>
    <name evidence="2" type="ORF">NLI96_g9770</name>
</gene>
<feature type="region of interest" description="Disordered" evidence="1">
    <location>
        <begin position="112"/>
        <end position="154"/>
    </location>
</feature>
<reference evidence="2" key="1">
    <citation type="submission" date="2022-07" db="EMBL/GenBank/DDBJ databases">
        <title>Genome Sequence of Physisporinus lineatus.</title>
        <authorList>
            <person name="Buettner E."/>
        </authorList>
    </citation>
    <scope>NUCLEOTIDE SEQUENCE</scope>
    <source>
        <strain evidence="2">VT162</strain>
    </source>
</reference>
<dbReference type="Proteomes" id="UP001212997">
    <property type="component" value="Unassembled WGS sequence"/>
</dbReference>
<protein>
    <submittedName>
        <fullName evidence="2">Uncharacterized protein</fullName>
    </submittedName>
</protein>
<feature type="compositionally biased region" description="Polar residues" evidence="1">
    <location>
        <begin position="127"/>
        <end position="137"/>
    </location>
</feature>
<comment type="caution">
    <text evidence="2">The sequence shown here is derived from an EMBL/GenBank/DDBJ whole genome shotgun (WGS) entry which is preliminary data.</text>
</comment>
<sequence length="333" mass="35871">MPAKSFLRSTCKPLAGRKPFNNAFERVKGKLLSSKKRVEDVPQTAVINTPLPAQTSQSNWSLEVPLANDTWGADILSQISNISESTAAVSEATGGIVISGSTVAGDIEASTTANNDLPEIPTLRTPDVNNNLYASDNTAEDTDTANEPTDENVGESGVVVPQVIVRVSSMLSITILICSFQELAEAPVTEPVNDSPLTPPVPCITVTSASSASFNNLMALAAARPSTVLDDGIYLTPPPSIMSRRSNCSSKKSSRPRPSVDSVRTDTSVYFIKDILNDLNASAKRPSLKQRLQRGGSSNSKSSRRMADFWEFMRLIVVPKPQLPSYARPRRHD</sequence>
<keyword evidence="3" id="KW-1185">Reference proteome</keyword>
<name>A0AAD5UZ90_9APHY</name>
<feature type="compositionally biased region" description="Low complexity" evidence="1">
    <location>
        <begin position="243"/>
        <end position="262"/>
    </location>
</feature>
<evidence type="ECO:0000256" key="1">
    <source>
        <dbReference type="SAM" id="MobiDB-lite"/>
    </source>
</evidence>
<dbReference type="AlphaFoldDB" id="A0AAD5UZ90"/>
<evidence type="ECO:0000313" key="2">
    <source>
        <dbReference type="EMBL" id="KAJ3478418.1"/>
    </source>
</evidence>
<accession>A0AAD5UZ90</accession>